<feature type="domain" description="ATPase AAA-3" evidence="5">
    <location>
        <begin position="81"/>
        <end position="211"/>
    </location>
</feature>
<evidence type="ECO:0000256" key="1">
    <source>
        <dbReference type="ARBA" id="ARBA00022741"/>
    </source>
</evidence>
<dbReference type="InterPro" id="IPR050764">
    <property type="entry name" value="CbbQ/NirQ/NorQ/GpvN"/>
</dbReference>
<dbReference type="GO" id="GO:0005524">
    <property type="term" value="F:ATP binding"/>
    <property type="evidence" value="ECO:0007669"/>
    <property type="project" value="UniProtKB-KW"/>
</dbReference>
<evidence type="ECO:0000259" key="6">
    <source>
        <dbReference type="Pfam" id="PF17863"/>
    </source>
</evidence>
<dbReference type="EMBL" id="QZVT01000006">
    <property type="protein sequence ID" value="RJT78297.1"/>
    <property type="molecule type" value="Genomic_DNA"/>
</dbReference>
<dbReference type="PANTHER" id="PTHR42759:SF1">
    <property type="entry name" value="MAGNESIUM-CHELATASE SUBUNIT CHLD"/>
    <property type="match status" value="1"/>
</dbReference>
<feature type="region of interest" description="Disordered" evidence="4">
    <location>
        <begin position="1"/>
        <end position="46"/>
    </location>
</feature>
<protein>
    <submittedName>
        <fullName evidence="7">MoxR family ATPase</fullName>
    </submittedName>
</protein>
<accession>A0A3A5MC44</accession>
<keyword evidence="2" id="KW-0067">ATP-binding</keyword>
<dbReference type="Gene3D" id="1.10.8.80">
    <property type="entry name" value="Magnesium chelatase subunit I, C-Terminal domain"/>
    <property type="match status" value="1"/>
</dbReference>
<dbReference type="RefSeq" id="WP_120149342.1">
    <property type="nucleotide sequence ID" value="NZ_QZVT01000006.1"/>
</dbReference>
<dbReference type="OrthoDB" id="9808397at2"/>
<evidence type="ECO:0000256" key="4">
    <source>
        <dbReference type="SAM" id="MobiDB-lite"/>
    </source>
</evidence>
<evidence type="ECO:0000259" key="5">
    <source>
        <dbReference type="Pfam" id="PF07726"/>
    </source>
</evidence>
<dbReference type="GO" id="GO:0016887">
    <property type="term" value="F:ATP hydrolysis activity"/>
    <property type="evidence" value="ECO:0007669"/>
    <property type="project" value="InterPro"/>
</dbReference>
<dbReference type="Pfam" id="PF17863">
    <property type="entry name" value="AAA_lid_2"/>
    <property type="match status" value="1"/>
</dbReference>
<feature type="compositionally biased region" description="Polar residues" evidence="4">
    <location>
        <begin position="1"/>
        <end position="14"/>
    </location>
</feature>
<dbReference type="PANTHER" id="PTHR42759">
    <property type="entry name" value="MOXR FAMILY PROTEIN"/>
    <property type="match status" value="1"/>
</dbReference>
<gene>
    <name evidence="7" type="ORF">D6T63_12275</name>
</gene>
<keyword evidence="8" id="KW-1185">Reference proteome</keyword>
<dbReference type="Pfam" id="PF07726">
    <property type="entry name" value="AAA_3"/>
    <property type="match status" value="1"/>
</dbReference>
<dbReference type="SUPFAM" id="SSF52540">
    <property type="entry name" value="P-loop containing nucleoside triphosphate hydrolases"/>
    <property type="match status" value="1"/>
</dbReference>
<dbReference type="InterPro" id="IPR041628">
    <property type="entry name" value="ChlI/MoxR_AAA_lid"/>
</dbReference>
<comment type="similarity">
    <text evidence="3">Belongs to the MoxR family.</text>
</comment>
<dbReference type="AlphaFoldDB" id="A0A3A5MC44"/>
<dbReference type="Proteomes" id="UP000272560">
    <property type="component" value="Unassembled WGS sequence"/>
</dbReference>
<dbReference type="InterPro" id="IPR011703">
    <property type="entry name" value="ATPase_AAA-3"/>
</dbReference>
<comment type="caution">
    <text evidence="7">The sequence shown here is derived from an EMBL/GenBank/DDBJ whole genome shotgun (WGS) entry which is preliminary data.</text>
</comment>
<dbReference type="InterPro" id="IPR027417">
    <property type="entry name" value="P-loop_NTPase"/>
</dbReference>
<keyword evidence="1" id="KW-0547">Nucleotide-binding</keyword>
<reference evidence="7 8" key="1">
    <citation type="submission" date="2018-09" db="EMBL/GenBank/DDBJ databases">
        <title>Novel species of Arthrobacter.</title>
        <authorList>
            <person name="Liu Q."/>
            <person name="Xin Y.-H."/>
        </authorList>
    </citation>
    <scope>NUCLEOTIDE SEQUENCE [LARGE SCALE GENOMIC DNA]</scope>
    <source>
        <strain evidence="7 8">Hz2</strain>
    </source>
</reference>
<dbReference type="PIRSF" id="PIRSF002849">
    <property type="entry name" value="AAA_ATPase_chaperone_MoxR_prd"/>
    <property type="match status" value="1"/>
</dbReference>
<name>A0A3A5MC44_9MICC</name>
<dbReference type="CDD" id="cd00009">
    <property type="entry name" value="AAA"/>
    <property type="match status" value="1"/>
</dbReference>
<sequence length="359" mass="38575">MTDTEGWQDDTGQPATAGPPRGAHQATRVEERVPQAPGQEDDDSRSARAALLRVRAEVGKSIVGQDAAVTGLLIGLLADGHVLLEGVPGVAKTLLVRTLATALDLGTKRVQFTPDLMPGDITGSLIYESRTSEFTFREGPVFTNILLADEINRTPPKTQASLLEAMEERQVSVDGVSRRLPSPFIVAATQNPVEYEGTYPLPEAQLDRFLLKLTLPLPGRDDEIEVVRRHSVGFDPRNLGAAGIRAVAGAEDIDRARAAVGRVTIAPEVLAYIVDLVRATRTSPSFQLGVSPRGATALLNTSRAWAWLSGRSFVTPDDVKALTLPALRHRVALRPEAQMDGVDVDDVLVSILGTVPVPR</sequence>
<evidence type="ECO:0000256" key="3">
    <source>
        <dbReference type="ARBA" id="ARBA00061607"/>
    </source>
</evidence>
<dbReference type="Gene3D" id="3.40.50.300">
    <property type="entry name" value="P-loop containing nucleotide triphosphate hydrolases"/>
    <property type="match status" value="1"/>
</dbReference>
<feature type="domain" description="ChlI/MoxR AAA lid" evidence="6">
    <location>
        <begin position="278"/>
        <end position="348"/>
    </location>
</feature>
<evidence type="ECO:0000313" key="8">
    <source>
        <dbReference type="Proteomes" id="UP000272560"/>
    </source>
</evidence>
<dbReference type="FunFam" id="3.40.50.300:FF:000640">
    <property type="entry name" value="MoxR family ATPase"/>
    <property type="match status" value="1"/>
</dbReference>
<proteinExistence type="inferred from homology"/>
<organism evidence="7 8">
    <name type="scientific">Arthrobacter cheniae</name>
    <dbReference type="NCBI Taxonomy" id="1258888"/>
    <lineage>
        <taxon>Bacteria</taxon>
        <taxon>Bacillati</taxon>
        <taxon>Actinomycetota</taxon>
        <taxon>Actinomycetes</taxon>
        <taxon>Micrococcales</taxon>
        <taxon>Micrococcaceae</taxon>
        <taxon>Arthrobacter</taxon>
    </lineage>
</organism>
<evidence type="ECO:0000256" key="2">
    <source>
        <dbReference type="ARBA" id="ARBA00022840"/>
    </source>
</evidence>
<evidence type="ECO:0000313" key="7">
    <source>
        <dbReference type="EMBL" id="RJT78297.1"/>
    </source>
</evidence>